<dbReference type="PANTHER" id="PTHR23514:SF3">
    <property type="entry name" value="BYPASS OF STOP CODON PROTEIN 6"/>
    <property type="match status" value="1"/>
</dbReference>
<feature type="non-terminal residue" evidence="8">
    <location>
        <position position="382"/>
    </location>
</feature>
<dbReference type="SUPFAM" id="SSF103473">
    <property type="entry name" value="MFS general substrate transporter"/>
    <property type="match status" value="1"/>
</dbReference>
<dbReference type="GO" id="GO:0012505">
    <property type="term" value="C:endomembrane system"/>
    <property type="evidence" value="ECO:0007669"/>
    <property type="project" value="UniProtKB-SubCell"/>
</dbReference>
<keyword evidence="6 7" id="KW-0472">Membrane</keyword>
<dbReference type="InterPro" id="IPR036259">
    <property type="entry name" value="MFS_trans_sf"/>
</dbReference>
<dbReference type="RefSeq" id="WP_154730184.1">
    <property type="nucleotide sequence ID" value="NZ_SZYE01000119.1"/>
</dbReference>
<reference evidence="8 9" key="1">
    <citation type="submission" date="2019-05" db="EMBL/GenBank/DDBJ databases">
        <title>Genome sequence of Cellulomonas hominis strain CS1.</title>
        <authorList>
            <person name="Belmont J."/>
            <person name="Maclea K.S."/>
        </authorList>
    </citation>
    <scope>NUCLEOTIDE SEQUENCE [LARGE SCALE GENOMIC DNA]</scope>
    <source>
        <strain evidence="8 9">CS1</strain>
    </source>
</reference>
<evidence type="ECO:0000256" key="4">
    <source>
        <dbReference type="ARBA" id="ARBA00022692"/>
    </source>
</evidence>
<evidence type="ECO:0000313" key="8">
    <source>
        <dbReference type="EMBL" id="TKR22994.1"/>
    </source>
</evidence>
<comment type="similarity">
    <text evidence="2">Belongs to the major facilitator superfamily.</text>
</comment>
<accession>A0A7Z8JYC3</accession>
<evidence type="ECO:0000256" key="3">
    <source>
        <dbReference type="ARBA" id="ARBA00022448"/>
    </source>
</evidence>
<feature type="transmembrane region" description="Helical" evidence="7">
    <location>
        <begin position="275"/>
        <end position="295"/>
    </location>
</feature>
<dbReference type="InterPro" id="IPR011701">
    <property type="entry name" value="MFS"/>
</dbReference>
<dbReference type="EMBL" id="SZYE01000119">
    <property type="protein sequence ID" value="TKR22994.1"/>
    <property type="molecule type" value="Genomic_DNA"/>
</dbReference>
<dbReference type="InterPro" id="IPR051788">
    <property type="entry name" value="MFS_Transporter"/>
</dbReference>
<feature type="transmembrane region" description="Helical" evidence="7">
    <location>
        <begin position="100"/>
        <end position="125"/>
    </location>
</feature>
<feature type="transmembrane region" description="Helical" evidence="7">
    <location>
        <begin position="301"/>
        <end position="319"/>
    </location>
</feature>
<organism evidence="8 9">
    <name type="scientific">Cellulomonas hominis</name>
    <dbReference type="NCBI Taxonomy" id="156981"/>
    <lineage>
        <taxon>Bacteria</taxon>
        <taxon>Bacillati</taxon>
        <taxon>Actinomycetota</taxon>
        <taxon>Actinomycetes</taxon>
        <taxon>Micrococcales</taxon>
        <taxon>Cellulomonadaceae</taxon>
        <taxon>Cellulomonas</taxon>
    </lineage>
</organism>
<feature type="transmembrane region" description="Helical" evidence="7">
    <location>
        <begin position="39"/>
        <end position="62"/>
    </location>
</feature>
<dbReference type="Gene3D" id="1.20.1250.20">
    <property type="entry name" value="MFS general substrate transporter like domains"/>
    <property type="match status" value="2"/>
</dbReference>
<evidence type="ECO:0000256" key="5">
    <source>
        <dbReference type="ARBA" id="ARBA00022989"/>
    </source>
</evidence>
<dbReference type="OrthoDB" id="9769325at2"/>
<evidence type="ECO:0000256" key="2">
    <source>
        <dbReference type="ARBA" id="ARBA00008335"/>
    </source>
</evidence>
<name>A0A7Z8JYC3_9CELL</name>
<evidence type="ECO:0000256" key="1">
    <source>
        <dbReference type="ARBA" id="ARBA00004127"/>
    </source>
</evidence>
<proteinExistence type="inferred from homology"/>
<feature type="transmembrane region" description="Helical" evidence="7">
    <location>
        <begin position="212"/>
        <end position="231"/>
    </location>
</feature>
<evidence type="ECO:0000256" key="7">
    <source>
        <dbReference type="SAM" id="Phobius"/>
    </source>
</evidence>
<dbReference type="Proteomes" id="UP000308121">
    <property type="component" value="Unassembled WGS sequence"/>
</dbReference>
<dbReference type="PANTHER" id="PTHR23514">
    <property type="entry name" value="BYPASS OF STOP CODON PROTEIN 6"/>
    <property type="match status" value="1"/>
</dbReference>
<feature type="transmembrane region" description="Helical" evidence="7">
    <location>
        <begin position="12"/>
        <end position="33"/>
    </location>
</feature>
<dbReference type="GO" id="GO:0022857">
    <property type="term" value="F:transmembrane transporter activity"/>
    <property type="evidence" value="ECO:0007669"/>
    <property type="project" value="InterPro"/>
</dbReference>
<keyword evidence="3" id="KW-0813">Transport</keyword>
<gene>
    <name evidence="8" type="ORF">FA014_13475</name>
</gene>
<feature type="transmembrane region" description="Helical" evidence="7">
    <location>
        <begin position="251"/>
        <end position="268"/>
    </location>
</feature>
<feature type="transmembrane region" description="Helical" evidence="7">
    <location>
        <begin position="74"/>
        <end position="94"/>
    </location>
</feature>
<dbReference type="AlphaFoldDB" id="A0A7Z8JYC3"/>
<protein>
    <submittedName>
        <fullName evidence="8">MFS transporter</fullName>
    </submittedName>
</protein>
<comment type="caution">
    <text evidence="8">The sequence shown here is derived from an EMBL/GenBank/DDBJ whole genome shotgun (WGS) entry which is preliminary data.</text>
</comment>
<feature type="transmembrane region" description="Helical" evidence="7">
    <location>
        <begin position="171"/>
        <end position="192"/>
    </location>
</feature>
<keyword evidence="5 7" id="KW-1133">Transmembrane helix</keyword>
<comment type="subcellular location">
    <subcellularLocation>
        <location evidence="1">Endomembrane system</location>
        <topology evidence="1">Multi-pass membrane protein</topology>
    </subcellularLocation>
</comment>
<sequence length="382" mass="39072">MPPAYAATKRASYAAYVVQAVVNNLAPLLFIVFHTRLDIPVAQLGTLAALNFGVQLLTDLAVMRVVDRVGYRVPLVLAHVLAALGLVLLAVLPFVAPDPFVGLCAAVVVYAVGGGLLEVLVSPVVEHLPTPAESKAAGMALLHSFYCWGQLAVVVGTTALLAVLGEGLWPVLPVLWAVVPLVNMVVFLRVPLPDTVAEEDRTPLRSLLGTPLFLAALVLMMTGGAAELTMAQWSSFFAEQGTGVSKQVGDLLGPGLFALLMGAGRFAYGIWGQRVSLRLLLVVSSAGAGLCYVVAATVAVPAVSLLACALCGLCVALLWPGTFSLTAARFPMGGAAMFALLALAGDAGGTLGPWAAGAAAGAADGWLQPFAAALPGDGGTGL</sequence>
<feature type="transmembrane region" description="Helical" evidence="7">
    <location>
        <begin position="145"/>
        <end position="165"/>
    </location>
</feature>
<evidence type="ECO:0000313" key="9">
    <source>
        <dbReference type="Proteomes" id="UP000308121"/>
    </source>
</evidence>
<keyword evidence="4 7" id="KW-0812">Transmembrane</keyword>
<dbReference type="Pfam" id="PF07690">
    <property type="entry name" value="MFS_1"/>
    <property type="match status" value="1"/>
</dbReference>
<dbReference type="GO" id="GO:0016020">
    <property type="term" value="C:membrane"/>
    <property type="evidence" value="ECO:0007669"/>
    <property type="project" value="TreeGrafter"/>
</dbReference>
<evidence type="ECO:0000256" key="6">
    <source>
        <dbReference type="ARBA" id="ARBA00023136"/>
    </source>
</evidence>